<accession>A0A915CSP9</accession>
<reference evidence="2" key="1">
    <citation type="submission" date="2022-11" db="UniProtKB">
        <authorList>
            <consortium name="WormBaseParasite"/>
        </authorList>
    </citation>
    <scope>IDENTIFICATION</scope>
</reference>
<organism evidence="1 2">
    <name type="scientific">Ditylenchus dipsaci</name>
    <dbReference type="NCBI Taxonomy" id="166011"/>
    <lineage>
        <taxon>Eukaryota</taxon>
        <taxon>Metazoa</taxon>
        <taxon>Ecdysozoa</taxon>
        <taxon>Nematoda</taxon>
        <taxon>Chromadorea</taxon>
        <taxon>Rhabditida</taxon>
        <taxon>Tylenchina</taxon>
        <taxon>Tylenchomorpha</taxon>
        <taxon>Sphaerularioidea</taxon>
        <taxon>Anguinidae</taxon>
        <taxon>Anguininae</taxon>
        <taxon>Ditylenchus</taxon>
    </lineage>
</organism>
<evidence type="ECO:0000313" key="1">
    <source>
        <dbReference type="Proteomes" id="UP000887574"/>
    </source>
</evidence>
<proteinExistence type="predicted"/>
<sequence length="89" mass="10253">MHQKKRWLQQEADQKKNQEASLFLNLSQTGNSTAFPPFYTIAQKTVALSGIIPLWLDNGQDENRRATKEQEKPNINNKYPLLLQQSLVV</sequence>
<name>A0A915CSP9_9BILA</name>
<dbReference type="Proteomes" id="UP000887574">
    <property type="component" value="Unplaced"/>
</dbReference>
<protein>
    <submittedName>
        <fullName evidence="2">Uncharacterized protein</fullName>
    </submittedName>
</protein>
<keyword evidence="1" id="KW-1185">Reference proteome</keyword>
<evidence type="ECO:0000313" key="2">
    <source>
        <dbReference type="WBParaSite" id="jg11718"/>
    </source>
</evidence>
<dbReference type="WBParaSite" id="jg11718">
    <property type="protein sequence ID" value="jg11718"/>
    <property type="gene ID" value="jg11718"/>
</dbReference>
<dbReference type="AlphaFoldDB" id="A0A915CSP9"/>